<protein>
    <submittedName>
        <fullName evidence="2">DUF2188 domain-containing protein</fullName>
    </submittedName>
</protein>
<dbReference type="Pfam" id="PF09954">
    <property type="entry name" value="DUF2188"/>
    <property type="match status" value="1"/>
</dbReference>
<dbReference type="RefSeq" id="WP_204132634.1">
    <property type="nucleotide sequence ID" value="NZ_JAFDVD010000021.1"/>
</dbReference>
<feature type="compositionally biased region" description="Basic and acidic residues" evidence="1">
    <location>
        <begin position="1"/>
        <end position="11"/>
    </location>
</feature>
<sequence length="82" mass="8657">MGNDNRRHVVPNEDGGWDVKAPGASRASAHTGTQAEAEARAKEIVRNAGGGEVVIHGRDGLIRDSDTVAPGNDPNPPRDKKH</sequence>
<evidence type="ECO:0000256" key="1">
    <source>
        <dbReference type="SAM" id="MobiDB-lite"/>
    </source>
</evidence>
<feature type="region of interest" description="Disordered" evidence="1">
    <location>
        <begin position="1"/>
        <end position="37"/>
    </location>
</feature>
<dbReference type="Proteomes" id="UP001430172">
    <property type="component" value="Unassembled WGS sequence"/>
</dbReference>
<comment type="caution">
    <text evidence="2">The sequence shown here is derived from an EMBL/GenBank/DDBJ whole genome shotgun (WGS) entry which is preliminary data.</text>
</comment>
<reference evidence="2" key="1">
    <citation type="submission" date="2021-02" db="EMBL/GenBank/DDBJ databases">
        <title>Phycicoccus sp. MQZ13P-5T, whole genome shotgun sequence.</title>
        <authorList>
            <person name="Tuo L."/>
        </authorList>
    </citation>
    <scope>NUCLEOTIDE SEQUENCE</scope>
    <source>
        <strain evidence="2">MQZ13P-5</strain>
    </source>
</reference>
<keyword evidence="3" id="KW-1185">Reference proteome</keyword>
<accession>A0ABS2CQM3</accession>
<organism evidence="2 3">
    <name type="scientific">Phycicoccus sonneratiae</name>
    <dbReference type="NCBI Taxonomy" id="2807628"/>
    <lineage>
        <taxon>Bacteria</taxon>
        <taxon>Bacillati</taxon>
        <taxon>Actinomycetota</taxon>
        <taxon>Actinomycetes</taxon>
        <taxon>Micrococcales</taxon>
        <taxon>Intrasporangiaceae</taxon>
        <taxon>Phycicoccus</taxon>
    </lineage>
</organism>
<name>A0ABS2CQM3_9MICO</name>
<dbReference type="EMBL" id="JAFDVD010000021">
    <property type="protein sequence ID" value="MBM6402169.1"/>
    <property type="molecule type" value="Genomic_DNA"/>
</dbReference>
<dbReference type="InterPro" id="IPR018691">
    <property type="entry name" value="DUF2188"/>
</dbReference>
<gene>
    <name evidence="2" type="ORF">JQN70_17370</name>
</gene>
<evidence type="ECO:0000313" key="3">
    <source>
        <dbReference type="Proteomes" id="UP001430172"/>
    </source>
</evidence>
<evidence type="ECO:0000313" key="2">
    <source>
        <dbReference type="EMBL" id="MBM6402169.1"/>
    </source>
</evidence>
<feature type="region of interest" description="Disordered" evidence="1">
    <location>
        <begin position="58"/>
        <end position="82"/>
    </location>
</feature>
<proteinExistence type="predicted"/>